<dbReference type="Gene3D" id="3.30.365.10">
    <property type="entry name" value="Aldehyde oxidase/xanthine dehydrogenase, molybdopterin binding domain"/>
    <property type="match status" value="4"/>
</dbReference>
<feature type="domain" description="Aldehyde oxidase/xanthine dehydrogenase a/b hammerhead" evidence="4">
    <location>
        <begin position="42"/>
        <end position="157"/>
    </location>
</feature>
<evidence type="ECO:0000259" key="4">
    <source>
        <dbReference type="SMART" id="SM01008"/>
    </source>
</evidence>
<dbReference type="PANTHER" id="PTHR11908:SF132">
    <property type="entry name" value="ALDEHYDE OXIDASE 1-RELATED"/>
    <property type="match status" value="1"/>
</dbReference>
<reference evidence="5 6" key="1">
    <citation type="submission" date="2019-08" db="EMBL/GenBank/DDBJ databases">
        <title>Actinomadura sp. nov. CYP1-5 isolated from mountain soil.</title>
        <authorList>
            <person name="Songsumanus A."/>
            <person name="Kuncharoen N."/>
            <person name="Kudo T."/>
            <person name="Yuki M."/>
            <person name="Igarashi Y."/>
            <person name="Tanasupawat S."/>
        </authorList>
    </citation>
    <scope>NUCLEOTIDE SEQUENCE [LARGE SCALE GENOMIC DNA]</scope>
    <source>
        <strain evidence="5 6">JCM 14158</strain>
    </source>
</reference>
<dbReference type="SUPFAM" id="SSF56003">
    <property type="entry name" value="Molybdenum cofactor-binding domain"/>
    <property type="match status" value="1"/>
</dbReference>
<dbReference type="AlphaFoldDB" id="A0A5D0NW50"/>
<dbReference type="GO" id="GO:0016491">
    <property type="term" value="F:oxidoreductase activity"/>
    <property type="evidence" value="ECO:0007669"/>
    <property type="project" value="UniProtKB-KW"/>
</dbReference>
<organism evidence="5 6">
    <name type="scientific">Actinomadura chibensis</name>
    <dbReference type="NCBI Taxonomy" id="392828"/>
    <lineage>
        <taxon>Bacteria</taxon>
        <taxon>Bacillati</taxon>
        <taxon>Actinomycetota</taxon>
        <taxon>Actinomycetes</taxon>
        <taxon>Streptosporangiales</taxon>
        <taxon>Thermomonosporaceae</taxon>
        <taxon>Actinomadura</taxon>
    </lineage>
</organism>
<dbReference type="Proteomes" id="UP000323380">
    <property type="component" value="Unassembled WGS sequence"/>
</dbReference>
<sequence>MASPRRGSGGRPPGKEEVVTVQEGRAEVGSPRKRSEDARLITGQTRWTDNLAPAGTLHVAFLRSPFAHARITRVDTSEAARSPGVVAVFSGADFAEEQGSLPCAWVVTEDMKHPDHPPMAVSEVRYVGEPVACVVARDKYAAADALEEIDVDYEPLPPVVDMKEAVADGADLVHEDLGTNKSYTWVFENGDIDAALRDAPVVIEREYVQQRLIPSAMEPRSVLCVPEADDFTLYSATQIPHILRLMLATVTGIAEHRIRVVAPDVGGGFGSKLQVYGEEVLALLLARRLGRPVKWTESRSEGNMTVHHGRDQIQRLTLAAERDGRIRGFKVDLLADMGAYLMLVTPGIPLLGAFMFNGIYKMDAYSFTCTGVFTTKTPTDAYRGAGRPEATYAVERIMDELAAELDLDPIEVRRRNWIAHDEFPYDTIAGLTYDSGNYEAATDKALELFQYDKLRAEQAERRERNDPVQLGIGVSTFTEMCGLAPSRVLGSLSYGAGGWEHASVRVLPSGKVEVVTGSSAHGQGHETAWAQITADRLGVPFEDVRVLHGDTAISPRGMDTYGSRSLTVGGVALYSACEKVVDKARKVAAHLLEAAEQDLEFSDGRFSVRGVQQEGKTIQEVVLAAWTAHDLPEGIEPSLDSEATFDPDNFSFPHGTHLCATEVDTETGMVKIRKYVAVDDVGKVVNPLIVEGQVHGGLAQGIAQALFEEAVYDEEGNLTTTTMADYLVPSAADLPEFTTDRTETAATSNPMGVKGVGEAGTIASTPAVVNAVVDALRPYGVKDVPMPCSPERVWRALRAERKPDTAEPGAGGGLGSAGGAQ</sequence>
<feature type="region of interest" description="Disordered" evidence="3">
    <location>
        <begin position="801"/>
        <end position="821"/>
    </location>
</feature>
<dbReference type="Pfam" id="PF20256">
    <property type="entry name" value="MoCoBD_2"/>
    <property type="match status" value="1"/>
</dbReference>
<feature type="compositionally biased region" description="Gly residues" evidence="3">
    <location>
        <begin position="809"/>
        <end position="821"/>
    </location>
</feature>
<gene>
    <name evidence="5" type="ORF">FXF69_04630</name>
</gene>
<dbReference type="Pfam" id="PF02738">
    <property type="entry name" value="MoCoBD_1"/>
    <property type="match status" value="1"/>
</dbReference>
<dbReference type="InterPro" id="IPR016208">
    <property type="entry name" value="Ald_Oxase/xanthine_DH-like"/>
</dbReference>
<dbReference type="InterPro" id="IPR037165">
    <property type="entry name" value="AldOxase/xan_DH_Mopterin-bd_sf"/>
</dbReference>
<dbReference type="SMART" id="SM01008">
    <property type="entry name" value="Ald_Xan_dh_C"/>
    <property type="match status" value="1"/>
</dbReference>
<dbReference type="InterPro" id="IPR036856">
    <property type="entry name" value="Ald_Oxase/Xan_DH_a/b_sf"/>
</dbReference>
<evidence type="ECO:0000256" key="3">
    <source>
        <dbReference type="SAM" id="MobiDB-lite"/>
    </source>
</evidence>
<name>A0A5D0NW50_9ACTN</name>
<protein>
    <submittedName>
        <fullName evidence="5">Xanthine dehydrogenase family protein molybdopterin-binding subunit</fullName>
    </submittedName>
</protein>
<evidence type="ECO:0000313" key="5">
    <source>
        <dbReference type="EMBL" id="TYB48482.1"/>
    </source>
</evidence>
<evidence type="ECO:0000256" key="2">
    <source>
        <dbReference type="ARBA" id="ARBA00023002"/>
    </source>
</evidence>
<keyword evidence="2" id="KW-0560">Oxidoreductase</keyword>
<evidence type="ECO:0000313" key="6">
    <source>
        <dbReference type="Proteomes" id="UP000323380"/>
    </source>
</evidence>
<dbReference type="GO" id="GO:0005506">
    <property type="term" value="F:iron ion binding"/>
    <property type="evidence" value="ECO:0007669"/>
    <property type="project" value="InterPro"/>
</dbReference>
<dbReference type="STRING" id="1220554.GCA_001552135_02230"/>
<dbReference type="SUPFAM" id="SSF54665">
    <property type="entry name" value="CO dehydrogenase molybdoprotein N-domain-like"/>
    <property type="match status" value="1"/>
</dbReference>
<proteinExistence type="predicted"/>
<dbReference type="Gene3D" id="3.90.1170.50">
    <property type="entry name" value="Aldehyde oxidase/xanthine dehydrogenase, a/b hammerhead"/>
    <property type="match status" value="1"/>
</dbReference>
<dbReference type="EMBL" id="VSFG01000001">
    <property type="protein sequence ID" value="TYB48482.1"/>
    <property type="molecule type" value="Genomic_DNA"/>
</dbReference>
<feature type="region of interest" description="Disordered" evidence="3">
    <location>
        <begin position="1"/>
        <end position="36"/>
    </location>
</feature>
<keyword evidence="6" id="KW-1185">Reference proteome</keyword>
<dbReference type="InterPro" id="IPR000674">
    <property type="entry name" value="Ald_Oxase/Xan_DH_a/b"/>
</dbReference>
<keyword evidence="1" id="KW-0500">Molybdenum</keyword>
<dbReference type="InterPro" id="IPR046867">
    <property type="entry name" value="AldOxase/xan_DH_MoCoBD2"/>
</dbReference>
<accession>A0A5D0NW50</accession>
<dbReference type="InterPro" id="IPR008274">
    <property type="entry name" value="AldOxase/xan_DH_MoCoBD1"/>
</dbReference>
<dbReference type="Pfam" id="PF01315">
    <property type="entry name" value="Ald_Xan_dh_C"/>
    <property type="match status" value="1"/>
</dbReference>
<dbReference type="PANTHER" id="PTHR11908">
    <property type="entry name" value="XANTHINE DEHYDROGENASE"/>
    <property type="match status" value="1"/>
</dbReference>
<evidence type="ECO:0000256" key="1">
    <source>
        <dbReference type="ARBA" id="ARBA00022505"/>
    </source>
</evidence>
<comment type="caution">
    <text evidence="5">The sequence shown here is derived from an EMBL/GenBank/DDBJ whole genome shotgun (WGS) entry which is preliminary data.</text>
</comment>